<dbReference type="EMBL" id="BAABEZ010000022">
    <property type="protein sequence ID" value="GAA4456916.1"/>
    <property type="molecule type" value="Genomic_DNA"/>
</dbReference>
<gene>
    <name evidence="1" type="ORF">GCM10023092_22930</name>
</gene>
<comment type="caution">
    <text evidence="1">The sequence shown here is derived from an EMBL/GenBank/DDBJ whole genome shotgun (WGS) entry which is preliminary data.</text>
</comment>
<sequence>MKNLTDLAIYQSYSALLAKYQRAYDAMEQNYNLCGCRRCKQELFKFGLDLLALKTFVDHIENNIAPELTNILNLLQVEFLVSDNGTTELKNRK</sequence>
<reference evidence="2" key="1">
    <citation type="journal article" date="2019" name="Int. J. Syst. Evol. Microbiol.">
        <title>The Global Catalogue of Microorganisms (GCM) 10K type strain sequencing project: providing services to taxonomists for standard genome sequencing and annotation.</title>
        <authorList>
            <consortium name="The Broad Institute Genomics Platform"/>
            <consortium name="The Broad Institute Genome Sequencing Center for Infectious Disease"/>
            <person name="Wu L."/>
            <person name="Ma J."/>
        </authorList>
    </citation>
    <scope>NUCLEOTIDE SEQUENCE [LARGE SCALE GENOMIC DNA]</scope>
    <source>
        <strain evidence="2">JCM 31921</strain>
    </source>
</reference>
<dbReference type="Proteomes" id="UP001501410">
    <property type="component" value="Unassembled WGS sequence"/>
</dbReference>
<evidence type="ECO:0000313" key="1">
    <source>
        <dbReference type="EMBL" id="GAA4456916.1"/>
    </source>
</evidence>
<evidence type="ECO:0000313" key="2">
    <source>
        <dbReference type="Proteomes" id="UP001501410"/>
    </source>
</evidence>
<name>A0ABP8MY36_9BACT</name>
<keyword evidence="2" id="KW-1185">Reference proteome</keyword>
<evidence type="ECO:0008006" key="3">
    <source>
        <dbReference type="Google" id="ProtNLM"/>
    </source>
</evidence>
<organism evidence="1 2">
    <name type="scientific">Rurimicrobium arvi</name>
    <dbReference type="NCBI Taxonomy" id="2049916"/>
    <lineage>
        <taxon>Bacteria</taxon>
        <taxon>Pseudomonadati</taxon>
        <taxon>Bacteroidota</taxon>
        <taxon>Chitinophagia</taxon>
        <taxon>Chitinophagales</taxon>
        <taxon>Chitinophagaceae</taxon>
        <taxon>Rurimicrobium</taxon>
    </lineage>
</organism>
<dbReference type="RefSeq" id="WP_344827112.1">
    <property type="nucleotide sequence ID" value="NZ_BAABEZ010000022.1"/>
</dbReference>
<proteinExistence type="predicted"/>
<protein>
    <recommendedName>
        <fullName evidence="3">Competence protein ComFB</fullName>
    </recommendedName>
</protein>
<accession>A0ABP8MY36</accession>